<dbReference type="EMBL" id="CP012160">
    <property type="protein sequence ID" value="AKS47356.1"/>
    <property type="molecule type" value="Genomic_DNA"/>
</dbReference>
<reference evidence="1 2" key="1">
    <citation type="journal article" date="2015" name="Genome Announc.">
        <title>Closed Genome Sequence of Octadecabacter temperatus SB1, the First Mesophilic Species of the Genus Octadecabacter.</title>
        <authorList>
            <person name="Voget S."/>
            <person name="Billerbeck S."/>
            <person name="Simon M."/>
            <person name="Daniel R."/>
        </authorList>
    </citation>
    <scope>NUCLEOTIDE SEQUENCE [LARGE SCALE GENOMIC DNA]</scope>
    <source>
        <strain evidence="1 2">SB1</strain>
    </source>
</reference>
<dbReference type="InterPro" id="IPR023393">
    <property type="entry name" value="START-like_dom_sf"/>
</dbReference>
<keyword evidence="2" id="KW-1185">Reference proteome</keyword>
<dbReference type="OrthoDB" id="7860307at2"/>
<sequence>MEFTTREDIEAPIEYVFEQVTDFASFERSIMRRGGDVERVSGGDVAVAGTKWQVKFLLRGAERVVNAEVVAVDAPNAITINVTSKSADATLQVDLVALSPARTRLNVNATAAAKSIPAKLLFQSVKFARAKNKNKFNALVASFADDVETRYRS</sequence>
<evidence type="ECO:0000313" key="1">
    <source>
        <dbReference type="EMBL" id="AKS47356.1"/>
    </source>
</evidence>
<dbReference type="Proteomes" id="UP000067444">
    <property type="component" value="Chromosome"/>
</dbReference>
<gene>
    <name evidence="1" type="ORF">OSB_28330</name>
</gene>
<organism evidence="1 2">
    <name type="scientific">Octadecabacter temperatus</name>
    <dbReference type="NCBI Taxonomy" id="1458307"/>
    <lineage>
        <taxon>Bacteria</taxon>
        <taxon>Pseudomonadati</taxon>
        <taxon>Pseudomonadota</taxon>
        <taxon>Alphaproteobacteria</taxon>
        <taxon>Rhodobacterales</taxon>
        <taxon>Roseobacteraceae</taxon>
        <taxon>Octadecabacter</taxon>
    </lineage>
</organism>
<dbReference type="Pfam" id="PF10604">
    <property type="entry name" value="Polyketide_cyc2"/>
    <property type="match status" value="1"/>
</dbReference>
<proteinExistence type="predicted"/>
<dbReference type="KEGG" id="otm:OSB_28330"/>
<evidence type="ECO:0000313" key="2">
    <source>
        <dbReference type="Proteomes" id="UP000067444"/>
    </source>
</evidence>
<dbReference type="AlphaFoldDB" id="A0A0K0Y8Z3"/>
<dbReference type="CDD" id="cd07812">
    <property type="entry name" value="SRPBCC"/>
    <property type="match status" value="1"/>
</dbReference>
<protein>
    <submittedName>
        <fullName evidence="1">Polyketide cyclase / dehydrase and lipid transport</fullName>
    </submittedName>
</protein>
<dbReference type="RefSeq" id="WP_049835564.1">
    <property type="nucleotide sequence ID" value="NZ_CP012160.1"/>
</dbReference>
<dbReference type="STRING" id="1458307.OSB_28330"/>
<dbReference type="SUPFAM" id="SSF55961">
    <property type="entry name" value="Bet v1-like"/>
    <property type="match status" value="1"/>
</dbReference>
<accession>A0A0K0Y8Z3</accession>
<name>A0A0K0Y8Z3_9RHOB</name>
<dbReference type="Gene3D" id="3.30.530.20">
    <property type="match status" value="1"/>
</dbReference>
<dbReference type="InterPro" id="IPR019587">
    <property type="entry name" value="Polyketide_cyclase/dehydratase"/>
</dbReference>